<dbReference type="InterPro" id="IPR009636">
    <property type="entry name" value="SCAF"/>
</dbReference>
<evidence type="ECO:0000313" key="4">
    <source>
        <dbReference type="Proteomes" id="UP000050911"/>
    </source>
</evidence>
<feature type="coiled-coil region" evidence="1">
    <location>
        <begin position="44"/>
        <end position="88"/>
    </location>
</feature>
<dbReference type="AlphaFoldDB" id="A0A0R1HZY8"/>
<gene>
    <name evidence="3" type="ORF">FC96_GL001362</name>
</gene>
<dbReference type="RefSeq" id="WP_056942145.1">
    <property type="nucleotide sequence ID" value="NZ_AZCX01000002.1"/>
</dbReference>
<dbReference type="PATRIC" id="fig|1302272.5.peg.1370"/>
<evidence type="ECO:0000313" key="3">
    <source>
        <dbReference type="EMBL" id="KRK49034.1"/>
    </source>
</evidence>
<keyword evidence="1" id="KW-0175">Coiled coil</keyword>
<dbReference type="STRING" id="1302272.FC96_GL001362"/>
<reference evidence="3 4" key="1">
    <citation type="journal article" date="2015" name="Genome Announc.">
        <title>Expanding the biotechnology potential of lactobacilli through comparative genomics of 213 strains and associated genera.</title>
        <authorList>
            <person name="Sun Z."/>
            <person name="Harris H.M."/>
            <person name="McCann A."/>
            <person name="Guo C."/>
            <person name="Argimon S."/>
            <person name="Zhang W."/>
            <person name="Yang X."/>
            <person name="Jeffery I.B."/>
            <person name="Cooney J.C."/>
            <person name="Kagawa T.F."/>
            <person name="Liu W."/>
            <person name="Song Y."/>
            <person name="Salvetti E."/>
            <person name="Wrobel A."/>
            <person name="Rasinkangas P."/>
            <person name="Parkhill J."/>
            <person name="Rea M.C."/>
            <person name="O'Sullivan O."/>
            <person name="Ritari J."/>
            <person name="Douillard F.P."/>
            <person name="Paul Ross R."/>
            <person name="Yang R."/>
            <person name="Briner A.E."/>
            <person name="Felis G.E."/>
            <person name="de Vos W.M."/>
            <person name="Barrangou R."/>
            <person name="Klaenhammer T.R."/>
            <person name="Caufield P.W."/>
            <person name="Cui Y."/>
            <person name="Zhang H."/>
            <person name="O'Toole P.W."/>
        </authorList>
    </citation>
    <scope>NUCLEOTIDE SEQUENCE [LARGE SCALE GENOMIC DNA]</scope>
    <source>
        <strain evidence="3 4">JCM 15530</strain>
    </source>
</reference>
<protein>
    <submittedName>
        <fullName evidence="3">Scaffolding protein SbcC-like protein</fullName>
    </submittedName>
</protein>
<sequence>MKRELLKGLGLTEEQMDKIMAANGADIEKAKSGLGDVEALKTENASLKEQLTGRDKDLKSLQKQAGNSEELTKQLEDLQNQYKTDTEALQGQLHQTKLNGALDTVLSGAKVRNTKAAKALLDMDKIELTDNGDLKGVDDQLSALKQSDAYLFDEGSQGNYKPQGGDGSQDTDPAQAMIDAFKN</sequence>
<comment type="caution">
    <text evidence="3">The sequence shown here is derived from an EMBL/GenBank/DDBJ whole genome shotgun (WGS) entry which is preliminary data.</text>
</comment>
<dbReference type="EMBL" id="AZCX01000002">
    <property type="protein sequence ID" value="KRK49034.1"/>
    <property type="molecule type" value="Genomic_DNA"/>
</dbReference>
<organism evidence="3 4">
    <name type="scientific">Secundilactobacillus kimchicus JCM 15530</name>
    <dbReference type="NCBI Taxonomy" id="1302272"/>
    <lineage>
        <taxon>Bacteria</taxon>
        <taxon>Bacillati</taxon>
        <taxon>Bacillota</taxon>
        <taxon>Bacilli</taxon>
        <taxon>Lactobacillales</taxon>
        <taxon>Lactobacillaceae</taxon>
        <taxon>Secundilactobacillus</taxon>
    </lineage>
</organism>
<name>A0A0R1HZY8_9LACO</name>
<accession>A0A0R1HZY8</accession>
<evidence type="ECO:0000256" key="1">
    <source>
        <dbReference type="SAM" id="Coils"/>
    </source>
</evidence>
<feature type="region of interest" description="Disordered" evidence="2">
    <location>
        <begin position="153"/>
        <end position="183"/>
    </location>
</feature>
<evidence type="ECO:0000256" key="2">
    <source>
        <dbReference type="SAM" id="MobiDB-lite"/>
    </source>
</evidence>
<keyword evidence="4" id="KW-1185">Reference proteome</keyword>
<proteinExistence type="predicted"/>
<dbReference type="Proteomes" id="UP000050911">
    <property type="component" value="Unassembled WGS sequence"/>
</dbReference>
<dbReference type="Pfam" id="PF06810">
    <property type="entry name" value="Phage_scaffold"/>
    <property type="match status" value="1"/>
</dbReference>
<dbReference type="OrthoDB" id="2365850at2"/>